<dbReference type="GO" id="GO:0022857">
    <property type="term" value="F:transmembrane transporter activity"/>
    <property type="evidence" value="ECO:0007669"/>
    <property type="project" value="InterPro"/>
</dbReference>
<dbReference type="Pfam" id="PF07690">
    <property type="entry name" value="MFS_1"/>
    <property type="match status" value="1"/>
</dbReference>
<evidence type="ECO:0000256" key="3">
    <source>
        <dbReference type="ARBA" id="ARBA00022692"/>
    </source>
</evidence>
<dbReference type="InterPro" id="IPR020846">
    <property type="entry name" value="MFS_dom"/>
</dbReference>
<dbReference type="HOGENOM" id="CLU_2012998_0_0_9"/>
<keyword evidence="4 6" id="KW-1133">Transmembrane helix</keyword>
<evidence type="ECO:0000256" key="1">
    <source>
        <dbReference type="ARBA" id="ARBA00004651"/>
    </source>
</evidence>
<sequence length="123" mass="13639">MITPKIRNTALLVAGCYFMENLDSTIVTTAVPAMSRALHVSSAQMGLIVTAYMVTLAVFIPISGWLAERFGTRPVFLSAIAVFTLASVACAMRWRRPRRTLPLPSALPWQRWRCAPGSRSRML</sequence>
<dbReference type="PATRIC" id="fig|1333534.5.peg.3749"/>
<evidence type="ECO:0000256" key="6">
    <source>
        <dbReference type="SAM" id="Phobius"/>
    </source>
</evidence>
<name>A0A0F7FBK4_PAEDU</name>
<reference evidence="8 9" key="2">
    <citation type="journal article" date="2016" name="Genome Announc.">
        <title>Genome Sequence of a Gram-Positive Diazotroph, Paenibacillus durus Type Strain ATCC 35681.</title>
        <authorList>
            <person name="Halim M.A."/>
            <person name="Rahman A.Y."/>
            <person name="Sim K.S."/>
            <person name="Yam H.C."/>
            <person name="Rahim A.A."/>
            <person name="Ghazali A.H."/>
            <person name="Najimudin N."/>
        </authorList>
    </citation>
    <scope>NUCLEOTIDE SEQUENCE [LARGE SCALE GENOMIC DNA]</scope>
    <source>
        <strain evidence="8 9">ATCC 35681</strain>
    </source>
</reference>
<reference evidence="8 9" key="1">
    <citation type="submission" date="2015-03" db="EMBL/GenBank/DDBJ databases">
        <authorList>
            <person name="Abdul Halim M."/>
        </authorList>
    </citation>
    <scope>NUCLEOTIDE SEQUENCE [LARGE SCALE GENOMIC DNA]</scope>
    <source>
        <strain evidence="8 9">ATCC 35681</strain>
    </source>
</reference>
<dbReference type="AlphaFoldDB" id="A0A0F7FBK4"/>
<evidence type="ECO:0000259" key="7">
    <source>
        <dbReference type="PROSITE" id="PS50850"/>
    </source>
</evidence>
<dbReference type="InterPro" id="IPR036259">
    <property type="entry name" value="MFS_trans_sf"/>
</dbReference>
<dbReference type="PANTHER" id="PTHR42718:SF9">
    <property type="entry name" value="MAJOR FACILITATOR SUPERFAMILY MULTIDRUG TRANSPORTER MFSC"/>
    <property type="match status" value="1"/>
</dbReference>
<accession>A0A0F7FBK4</accession>
<dbReference type="SUPFAM" id="SSF103473">
    <property type="entry name" value="MFS general substrate transporter"/>
    <property type="match status" value="1"/>
</dbReference>
<feature type="transmembrane region" description="Helical" evidence="6">
    <location>
        <begin position="45"/>
        <end position="67"/>
    </location>
</feature>
<evidence type="ECO:0000313" key="9">
    <source>
        <dbReference type="Proteomes" id="UP000034189"/>
    </source>
</evidence>
<dbReference type="GO" id="GO:0005886">
    <property type="term" value="C:plasma membrane"/>
    <property type="evidence" value="ECO:0007669"/>
    <property type="project" value="UniProtKB-SubCell"/>
</dbReference>
<comment type="subcellular location">
    <subcellularLocation>
        <location evidence="1">Cell membrane</location>
        <topology evidence="1">Multi-pass membrane protein</topology>
    </subcellularLocation>
</comment>
<feature type="domain" description="Major facilitator superfamily (MFS) profile" evidence="7">
    <location>
        <begin position="9"/>
        <end position="123"/>
    </location>
</feature>
<evidence type="ECO:0000313" key="8">
    <source>
        <dbReference type="EMBL" id="AKG36054.1"/>
    </source>
</evidence>
<dbReference type="RefSeq" id="WP_046723566.1">
    <property type="nucleotide sequence ID" value="NZ_CP011114.1"/>
</dbReference>
<evidence type="ECO:0000256" key="5">
    <source>
        <dbReference type="ARBA" id="ARBA00023136"/>
    </source>
</evidence>
<protein>
    <recommendedName>
        <fullName evidence="7">Major facilitator superfamily (MFS) profile domain-containing protein</fullName>
    </recommendedName>
</protein>
<keyword evidence="2" id="KW-0813">Transport</keyword>
<keyword evidence="5 6" id="KW-0472">Membrane</keyword>
<organism evidence="8 9">
    <name type="scientific">Paenibacillus durus ATCC 35681</name>
    <dbReference type="NCBI Taxonomy" id="1333534"/>
    <lineage>
        <taxon>Bacteria</taxon>
        <taxon>Bacillati</taxon>
        <taxon>Bacillota</taxon>
        <taxon>Bacilli</taxon>
        <taxon>Bacillales</taxon>
        <taxon>Paenibacillaceae</taxon>
        <taxon>Paenibacillus</taxon>
    </lineage>
</organism>
<dbReference type="EMBL" id="CP011114">
    <property type="protein sequence ID" value="AKG36054.1"/>
    <property type="molecule type" value="Genomic_DNA"/>
</dbReference>
<dbReference type="PROSITE" id="PS50850">
    <property type="entry name" value="MFS"/>
    <property type="match status" value="1"/>
</dbReference>
<gene>
    <name evidence="8" type="ORF">VK70_17035</name>
</gene>
<feature type="transmembrane region" description="Helical" evidence="6">
    <location>
        <begin position="73"/>
        <end position="92"/>
    </location>
</feature>
<evidence type="ECO:0000256" key="2">
    <source>
        <dbReference type="ARBA" id="ARBA00022448"/>
    </source>
</evidence>
<keyword evidence="3 6" id="KW-0812">Transmembrane</keyword>
<dbReference type="PANTHER" id="PTHR42718">
    <property type="entry name" value="MAJOR FACILITATOR SUPERFAMILY MULTIDRUG TRANSPORTER MFSC"/>
    <property type="match status" value="1"/>
</dbReference>
<dbReference type="InterPro" id="IPR011701">
    <property type="entry name" value="MFS"/>
</dbReference>
<dbReference type="Proteomes" id="UP000034189">
    <property type="component" value="Chromosome"/>
</dbReference>
<proteinExistence type="predicted"/>
<dbReference type="Gene3D" id="1.20.1720.10">
    <property type="entry name" value="Multidrug resistance protein D"/>
    <property type="match status" value="1"/>
</dbReference>
<evidence type="ECO:0000256" key="4">
    <source>
        <dbReference type="ARBA" id="ARBA00022989"/>
    </source>
</evidence>